<protein>
    <submittedName>
        <fullName evidence="1">Uncharacterized protein</fullName>
    </submittedName>
</protein>
<gene>
    <name evidence="1" type="ORF">D0Y65_054520</name>
</gene>
<dbReference type="EMBL" id="QZWG01000020">
    <property type="protein sequence ID" value="RZB44632.1"/>
    <property type="molecule type" value="Genomic_DNA"/>
</dbReference>
<dbReference type="AlphaFoldDB" id="A0A445F722"/>
<dbReference type="Proteomes" id="UP000289340">
    <property type="component" value="Chromosome 20"/>
</dbReference>
<comment type="caution">
    <text evidence="1">The sequence shown here is derived from an EMBL/GenBank/DDBJ whole genome shotgun (WGS) entry which is preliminary data.</text>
</comment>
<name>A0A445F722_GLYSO</name>
<accession>A0A445F722</accession>
<evidence type="ECO:0000313" key="1">
    <source>
        <dbReference type="EMBL" id="RZB44632.1"/>
    </source>
</evidence>
<organism evidence="1 2">
    <name type="scientific">Glycine soja</name>
    <name type="common">Wild soybean</name>
    <dbReference type="NCBI Taxonomy" id="3848"/>
    <lineage>
        <taxon>Eukaryota</taxon>
        <taxon>Viridiplantae</taxon>
        <taxon>Streptophyta</taxon>
        <taxon>Embryophyta</taxon>
        <taxon>Tracheophyta</taxon>
        <taxon>Spermatophyta</taxon>
        <taxon>Magnoliopsida</taxon>
        <taxon>eudicotyledons</taxon>
        <taxon>Gunneridae</taxon>
        <taxon>Pentapetalae</taxon>
        <taxon>rosids</taxon>
        <taxon>fabids</taxon>
        <taxon>Fabales</taxon>
        <taxon>Fabaceae</taxon>
        <taxon>Papilionoideae</taxon>
        <taxon>50 kb inversion clade</taxon>
        <taxon>NPAAA clade</taxon>
        <taxon>indigoferoid/millettioid clade</taxon>
        <taxon>Phaseoleae</taxon>
        <taxon>Glycine</taxon>
        <taxon>Glycine subgen. Soja</taxon>
    </lineage>
</organism>
<sequence>MCPEKALDNFWKSRSDMTSFQPRCAAATSIVRSPFLLLLDLLGEALYALNFLPYS</sequence>
<evidence type="ECO:0000313" key="2">
    <source>
        <dbReference type="Proteomes" id="UP000289340"/>
    </source>
</evidence>
<keyword evidence="2" id="KW-1185">Reference proteome</keyword>
<proteinExistence type="predicted"/>
<reference evidence="1 2" key="1">
    <citation type="submission" date="2018-09" db="EMBL/GenBank/DDBJ databases">
        <title>A high-quality reference genome of wild soybean provides a powerful tool to mine soybean genomes.</title>
        <authorList>
            <person name="Xie M."/>
            <person name="Chung C.Y.L."/>
            <person name="Li M.-W."/>
            <person name="Wong F.-L."/>
            <person name="Chan T.-F."/>
            <person name="Lam H.-M."/>
        </authorList>
    </citation>
    <scope>NUCLEOTIDE SEQUENCE [LARGE SCALE GENOMIC DNA]</scope>
    <source>
        <strain evidence="2">cv. W05</strain>
        <tissue evidence="1">Hypocotyl of etiolated seedlings</tissue>
    </source>
</reference>